<dbReference type="GO" id="GO:0034472">
    <property type="term" value="P:snRNA 3'-end processing"/>
    <property type="evidence" value="ECO:0007669"/>
    <property type="project" value="TreeGrafter"/>
</dbReference>
<comment type="similarity">
    <text evidence="2">Belongs to the Integrator subunit 2 family.</text>
</comment>
<comment type="caution">
    <text evidence="5">The sequence shown here is derived from an EMBL/GenBank/DDBJ whole genome shotgun (WGS) entry which is preliminary data.</text>
</comment>
<keyword evidence="6" id="KW-1185">Reference proteome</keyword>
<gene>
    <name evidence="5" type="primary">INTS2_1</name>
    <name evidence="5" type="ORF">E2C01_009718</name>
</gene>
<dbReference type="InterPro" id="IPR026236">
    <property type="entry name" value="Int2_metazoa"/>
</dbReference>
<reference evidence="5 6" key="1">
    <citation type="submission" date="2019-05" db="EMBL/GenBank/DDBJ databases">
        <title>Another draft genome of Portunus trituberculatus and its Hox gene families provides insights of decapod evolution.</title>
        <authorList>
            <person name="Jeong J.-H."/>
            <person name="Song I."/>
            <person name="Kim S."/>
            <person name="Choi T."/>
            <person name="Kim D."/>
            <person name="Ryu S."/>
            <person name="Kim W."/>
        </authorList>
    </citation>
    <scope>NUCLEOTIDE SEQUENCE [LARGE SCALE GENOMIC DNA]</scope>
    <source>
        <tissue evidence="5">Muscle</tissue>
    </source>
</reference>
<evidence type="ECO:0000256" key="1">
    <source>
        <dbReference type="ARBA" id="ARBA00004123"/>
    </source>
</evidence>
<evidence type="ECO:0000256" key="2">
    <source>
        <dbReference type="ARBA" id="ARBA00006705"/>
    </source>
</evidence>
<proteinExistence type="inferred from homology"/>
<dbReference type="AlphaFoldDB" id="A0A5B7D6H1"/>
<keyword evidence="3" id="KW-0539">Nucleus</keyword>
<name>A0A5B7D6H1_PORTR</name>
<evidence type="ECO:0000256" key="3">
    <source>
        <dbReference type="ARBA" id="ARBA00023242"/>
    </source>
</evidence>
<feature type="compositionally biased region" description="Basic residues" evidence="4">
    <location>
        <begin position="347"/>
        <end position="359"/>
    </location>
</feature>
<dbReference type="PRINTS" id="PR02105">
    <property type="entry name" value="INTSUBUNIT2"/>
</dbReference>
<dbReference type="OrthoDB" id="70899at2759"/>
<organism evidence="5 6">
    <name type="scientific">Portunus trituberculatus</name>
    <name type="common">Swimming crab</name>
    <name type="synonym">Neptunus trituberculatus</name>
    <dbReference type="NCBI Taxonomy" id="210409"/>
    <lineage>
        <taxon>Eukaryota</taxon>
        <taxon>Metazoa</taxon>
        <taxon>Ecdysozoa</taxon>
        <taxon>Arthropoda</taxon>
        <taxon>Crustacea</taxon>
        <taxon>Multicrustacea</taxon>
        <taxon>Malacostraca</taxon>
        <taxon>Eumalacostraca</taxon>
        <taxon>Eucarida</taxon>
        <taxon>Decapoda</taxon>
        <taxon>Pleocyemata</taxon>
        <taxon>Brachyura</taxon>
        <taxon>Eubrachyura</taxon>
        <taxon>Portunoidea</taxon>
        <taxon>Portunidae</taxon>
        <taxon>Portuninae</taxon>
        <taxon>Portunus</taxon>
    </lineage>
</organism>
<dbReference type="InterPro" id="IPR029321">
    <property type="entry name" value="INTS2"/>
</dbReference>
<feature type="region of interest" description="Disordered" evidence="4">
    <location>
        <begin position="342"/>
        <end position="398"/>
    </location>
</feature>
<sequence length="398" mass="43406">MSTVVVTGLVMNGDKQDEDVPGGMLRLQAVRTLCQMNPSQALNVRTLCVEQCRMPGLAIYLTLDAGKANAGGMGGSSLCGGEGGDVVSYVTGLLLSPNQPQRSWFAQFVKSGQRRKYDQPASALVALRTDLSERLRNFLLFNSNDTLPDSQVIHATALLRLYCALKSLANLKASGVSSSFGAMLLLMAIHFHVQQLSAIIELVSAALGMKVITRASSLGRIKYIFTHDVFTEQVVTAHAVKVPVTTGLNANIPGFLPVHCVYHQLKSRMFTKHKVPIKDWIYNQICASSTPLHPVMPQLIEVYVNSIILSSNKGGMSDHFNEPISEEEIMAVFSQSIFTEKNSGKCHEKHQKPGQRRGALRGNQLRRFAVRGKAALTPPTTSTSKTSHLSSQTSPTTW</sequence>
<dbReference type="PANTHER" id="PTHR28608:SF1">
    <property type="entry name" value="INTEGRATOR COMPLEX SUBUNIT 2"/>
    <property type="match status" value="1"/>
</dbReference>
<dbReference type="Proteomes" id="UP000324222">
    <property type="component" value="Unassembled WGS sequence"/>
</dbReference>
<evidence type="ECO:0000313" key="5">
    <source>
        <dbReference type="EMBL" id="MPC16880.1"/>
    </source>
</evidence>
<accession>A0A5B7D6H1</accession>
<dbReference type="PANTHER" id="PTHR28608">
    <property type="entry name" value="INTEGRATOR COMPLEX SUBUNIT 2"/>
    <property type="match status" value="1"/>
</dbReference>
<feature type="compositionally biased region" description="Low complexity" evidence="4">
    <location>
        <begin position="377"/>
        <end position="398"/>
    </location>
</feature>
<protein>
    <submittedName>
        <fullName evidence="5">Integrator complex subunit 2</fullName>
    </submittedName>
</protein>
<evidence type="ECO:0000313" key="6">
    <source>
        <dbReference type="Proteomes" id="UP000324222"/>
    </source>
</evidence>
<dbReference type="EMBL" id="VSRR010000545">
    <property type="protein sequence ID" value="MPC16880.1"/>
    <property type="molecule type" value="Genomic_DNA"/>
</dbReference>
<dbReference type="GO" id="GO:0032039">
    <property type="term" value="C:integrator complex"/>
    <property type="evidence" value="ECO:0007669"/>
    <property type="project" value="InterPro"/>
</dbReference>
<evidence type="ECO:0000256" key="4">
    <source>
        <dbReference type="SAM" id="MobiDB-lite"/>
    </source>
</evidence>
<comment type="subcellular location">
    <subcellularLocation>
        <location evidence="1">Nucleus</location>
    </subcellularLocation>
</comment>
<dbReference type="Pfam" id="PF14750">
    <property type="entry name" value="INTS2"/>
    <property type="match status" value="1"/>
</dbReference>